<proteinExistence type="predicted"/>
<dbReference type="Gene3D" id="1.25.10.10">
    <property type="entry name" value="Leucine-rich Repeat Variant"/>
    <property type="match status" value="1"/>
</dbReference>
<dbReference type="InterPro" id="IPR016024">
    <property type="entry name" value="ARM-type_fold"/>
</dbReference>
<evidence type="ECO:0000313" key="1">
    <source>
        <dbReference type="Proteomes" id="UP000694924"/>
    </source>
</evidence>
<dbReference type="PANTHER" id="PTHR16356:SF1">
    <property type="entry name" value="TRANSMEMBRANE AND COILED-COIL DOMAIN-CONTAINING PROTEIN 6"/>
    <property type="match status" value="1"/>
</dbReference>
<name>A0ABM1IFM7_POLDO</name>
<sequence>MEDIRERVRKTISVERKKQRARILNENRPALGEFIENTSYSAAFVTEIAMKLKKNTLHVNDYRRLQNALIQSESNIKALLQVDNIIFALARDISGNNPISQLGATNCCCNIALGNTKACTAIAKYISPYLITECESLNCPLLEVCLWTIGNLSSESKKAFEILHAQKCLCYLIKLLNECDDKILPSVVYAALHYLYGGFSFIKEAELMELAEACKNRHLFEENSDTLWLLALLSSNVACGNSLYYVLSSIVNFLHCSIPNYLSNNSSLIAACLRILGNLLTANTLEDIVNTFLMDLQIGDLNVQELLRILLSHHHKHIRKETLWLLGNLCNHASSNVSQTFQDIIPFLPPLEEIIASTME</sequence>
<gene>
    <name evidence="2" type="primary">LOC107067742</name>
</gene>
<accession>A0ABM1IFM7</accession>
<dbReference type="GeneID" id="107067742"/>
<dbReference type="SUPFAM" id="SSF48371">
    <property type="entry name" value="ARM repeat"/>
    <property type="match status" value="1"/>
</dbReference>
<protein>
    <submittedName>
        <fullName evidence="2">Importin subunit alpha-9 isoform X1</fullName>
    </submittedName>
</protein>
<dbReference type="PANTHER" id="PTHR16356">
    <property type="entry name" value="TRANSMEMBRANE AND COILED-COIL DOMAIN-CONTAINING PROTEIN 6 TMCO6"/>
    <property type="match status" value="1"/>
</dbReference>
<dbReference type="Proteomes" id="UP000694924">
    <property type="component" value="Unplaced"/>
</dbReference>
<organism evidence="1 2">
    <name type="scientific">Polistes dominula</name>
    <name type="common">European paper wasp</name>
    <name type="synonym">Vespa dominula</name>
    <dbReference type="NCBI Taxonomy" id="743375"/>
    <lineage>
        <taxon>Eukaryota</taxon>
        <taxon>Metazoa</taxon>
        <taxon>Ecdysozoa</taxon>
        <taxon>Arthropoda</taxon>
        <taxon>Hexapoda</taxon>
        <taxon>Insecta</taxon>
        <taxon>Pterygota</taxon>
        <taxon>Neoptera</taxon>
        <taxon>Endopterygota</taxon>
        <taxon>Hymenoptera</taxon>
        <taxon>Apocrita</taxon>
        <taxon>Aculeata</taxon>
        <taxon>Vespoidea</taxon>
        <taxon>Vespidae</taxon>
        <taxon>Polistinae</taxon>
        <taxon>Polistini</taxon>
        <taxon>Polistes</taxon>
    </lineage>
</organism>
<reference evidence="2" key="1">
    <citation type="submission" date="2025-08" db="UniProtKB">
        <authorList>
            <consortium name="RefSeq"/>
        </authorList>
    </citation>
    <scope>IDENTIFICATION</scope>
    <source>
        <tissue evidence="2">Whole body</tissue>
    </source>
</reference>
<dbReference type="InterPro" id="IPR011989">
    <property type="entry name" value="ARM-like"/>
</dbReference>
<keyword evidence="1" id="KW-1185">Reference proteome</keyword>
<dbReference type="RefSeq" id="XP_015179014.1">
    <property type="nucleotide sequence ID" value="XM_015323528.1"/>
</dbReference>
<evidence type="ECO:0000313" key="2">
    <source>
        <dbReference type="RefSeq" id="XP_015179014.1"/>
    </source>
</evidence>